<keyword evidence="8 10" id="KW-0472">Membrane</keyword>
<keyword evidence="5" id="KW-1003">Cell membrane</keyword>
<dbReference type="PIRSF" id="PIRSF006603">
    <property type="entry name" value="DinF"/>
    <property type="match status" value="1"/>
</dbReference>
<keyword evidence="12" id="KW-1185">Reference proteome</keyword>
<feature type="transmembrane region" description="Helical" evidence="10">
    <location>
        <begin position="182"/>
        <end position="204"/>
    </location>
</feature>
<gene>
    <name evidence="11" type="ORF">Tsumi_11240</name>
</gene>
<evidence type="ECO:0000256" key="2">
    <source>
        <dbReference type="ARBA" id="ARBA00008417"/>
    </source>
</evidence>
<evidence type="ECO:0000256" key="9">
    <source>
        <dbReference type="ARBA" id="ARBA00023251"/>
    </source>
</evidence>
<reference evidence="11 12" key="1">
    <citation type="journal article" date="2025" name="Int. J. Syst. Evol. Microbiol.">
        <title>Desulfovibrio falkowii sp. nov., Porphyromonas miyakawae sp. nov., Mediterraneibacter flintii sp. nov. and Owariibacterium komagatae gen. nov., sp. nov., isolated from human faeces.</title>
        <authorList>
            <person name="Hamaguchi T."/>
            <person name="Ohara M."/>
            <person name="Hisatomi A."/>
            <person name="Sekiguchi K."/>
            <person name="Takeda J.I."/>
            <person name="Ueyama J."/>
            <person name="Ito M."/>
            <person name="Nishiwaki H."/>
            <person name="Ogi T."/>
            <person name="Hirayama M."/>
            <person name="Ohkuma M."/>
            <person name="Sakamoto M."/>
            <person name="Ohno K."/>
        </authorList>
    </citation>
    <scope>NUCLEOTIDE SEQUENCE [LARGE SCALE GENOMIC DNA]</scope>
    <source>
        <strain evidence="11 12">13CB11C</strain>
    </source>
</reference>
<feature type="transmembrane region" description="Helical" evidence="10">
    <location>
        <begin position="334"/>
        <end position="355"/>
    </location>
</feature>
<keyword evidence="4" id="KW-0813">Transport</keyword>
<feature type="transmembrane region" description="Helical" evidence="10">
    <location>
        <begin position="62"/>
        <end position="86"/>
    </location>
</feature>
<feature type="transmembrane region" description="Helical" evidence="10">
    <location>
        <begin position="210"/>
        <end position="229"/>
    </location>
</feature>
<dbReference type="Pfam" id="PF01554">
    <property type="entry name" value="MatE"/>
    <property type="match status" value="2"/>
</dbReference>
<comment type="similarity">
    <text evidence="2">Belongs to the multi antimicrobial extrusion (MATE) (TC 2.A.66.1) family. MepA subfamily.</text>
</comment>
<feature type="transmembrane region" description="Helical" evidence="10">
    <location>
        <begin position="407"/>
        <end position="430"/>
    </location>
</feature>
<evidence type="ECO:0000256" key="10">
    <source>
        <dbReference type="SAM" id="Phobius"/>
    </source>
</evidence>
<evidence type="ECO:0000313" key="11">
    <source>
        <dbReference type="EMBL" id="GAB1252018.1"/>
    </source>
</evidence>
<proteinExistence type="inferred from homology"/>
<feature type="transmembrane region" description="Helical" evidence="10">
    <location>
        <begin position="436"/>
        <end position="457"/>
    </location>
</feature>
<evidence type="ECO:0000256" key="6">
    <source>
        <dbReference type="ARBA" id="ARBA00022692"/>
    </source>
</evidence>
<dbReference type="NCBIfam" id="TIGR00797">
    <property type="entry name" value="matE"/>
    <property type="match status" value="1"/>
</dbReference>
<dbReference type="InterPro" id="IPR051327">
    <property type="entry name" value="MATE_MepA_subfamily"/>
</dbReference>
<name>A0ABQ0E2U5_9PORP</name>
<feature type="transmembrane region" description="Helical" evidence="10">
    <location>
        <begin position="249"/>
        <end position="271"/>
    </location>
</feature>
<feature type="transmembrane region" description="Helical" evidence="10">
    <location>
        <begin position="291"/>
        <end position="313"/>
    </location>
</feature>
<evidence type="ECO:0000256" key="4">
    <source>
        <dbReference type="ARBA" id="ARBA00022448"/>
    </source>
</evidence>
<comment type="subcellular location">
    <subcellularLocation>
        <location evidence="1">Cell membrane</location>
        <topology evidence="1">Multi-pass membrane protein</topology>
    </subcellularLocation>
</comment>
<protein>
    <recommendedName>
        <fullName evidence="3">Multidrug export protein MepA</fullName>
    </recommendedName>
</protein>
<dbReference type="CDD" id="cd13143">
    <property type="entry name" value="MATE_MepA_like"/>
    <property type="match status" value="1"/>
</dbReference>
<keyword evidence="6 10" id="KW-0812">Transmembrane</keyword>
<keyword evidence="9" id="KW-0046">Antibiotic resistance</keyword>
<evidence type="ECO:0000313" key="12">
    <source>
        <dbReference type="Proteomes" id="UP001628220"/>
    </source>
</evidence>
<dbReference type="InterPro" id="IPR045070">
    <property type="entry name" value="MATE_MepA-like"/>
</dbReference>
<feature type="transmembrane region" description="Helical" evidence="10">
    <location>
        <begin position="375"/>
        <end position="395"/>
    </location>
</feature>
<dbReference type="InterPro" id="IPR002528">
    <property type="entry name" value="MATE_fam"/>
</dbReference>
<dbReference type="PANTHER" id="PTHR43823">
    <property type="entry name" value="SPORULATION PROTEIN YKVU"/>
    <property type="match status" value="1"/>
</dbReference>
<evidence type="ECO:0000256" key="7">
    <source>
        <dbReference type="ARBA" id="ARBA00022989"/>
    </source>
</evidence>
<dbReference type="InterPro" id="IPR048279">
    <property type="entry name" value="MdtK-like"/>
</dbReference>
<comment type="caution">
    <text evidence="11">The sequence shown here is derived from an EMBL/GenBank/DDBJ whole genome shotgun (WGS) entry which is preliminary data.</text>
</comment>
<feature type="transmembrane region" description="Helical" evidence="10">
    <location>
        <begin position="107"/>
        <end position="129"/>
    </location>
</feature>
<evidence type="ECO:0000256" key="3">
    <source>
        <dbReference type="ARBA" id="ARBA00022106"/>
    </source>
</evidence>
<keyword evidence="7 10" id="KW-1133">Transmembrane helix</keyword>
<dbReference type="Proteomes" id="UP001628220">
    <property type="component" value="Unassembled WGS sequence"/>
</dbReference>
<feature type="transmembrane region" description="Helical" evidence="10">
    <location>
        <begin position="149"/>
        <end position="170"/>
    </location>
</feature>
<dbReference type="PANTHER" id="PTHR43823:SF3">
    <property type="entry name" value="MULTIDRUG EXPORT PROTEIN MEPA"/>
    <property type="match status" value="1"/>
</dbReference>
<dbReference type="RefSeq" id="WP_411915790.1">
    <property type="nucleotide sequence ID" value="NZ_BAAFSF010000004.1"/>
</dbReference>
<accession>A0ABQ0E2U5</accession>
<evidence type="ECO:0000256" key="1">
    <source>
        <dbReference type="ARBA" id="ARBA00004651"/>
    </source>
</evidence>
<evidence type="ECO:0000256" key="5">
    <source>
        <dbReference type="ARBA" id="ARBA00022475"/>
    </source>
</evidence>
<organism evidence="11 12">
    <name type="scientific">Porphyromonas miyakawae</name>
    <dbReference type="NCBI Taxonomy" id="3137470"/>
    <lineage>
        <taxon>Bacteria</taxon>
        <taxon>Pseudomonadati</taxon>
        <taxon>Bacteroidota</taxon>
        <taxon>Bacteroidia</taxon>
        <taxon>Bacteroidales</taxon>
        <taxon>Porphyromonadaceae</taxon>
        <taxon>Porphyromonas</taxon>
    </lineage>
</organism>
<dbReference type="EMBL" id="BAAFSF010000004">
    <property type="protein sequence ID" value="GAB1252018.1"/>
    <property type="molecule type" value="Genomic_DNA"/>
</dbReference>
<sequence length="478" mass="51919">MSEVTTKGHLKDSDASRLHDLEYKPIPPLLFKYALPSVVGTVVNALYNVVDRVFIGQAAGDLAIAGLGISFPILLFLLAFSLLIGAGTSVRVSILMGRKELHKAEQILGNALILTIAMNIVLCVAALIFMDPLLRLFGGNDAIIPYSKAYLRIIIPFNIFSDLAFIFNAVMRASGYPTKAMYSMLIGAVMNIVLDAIFILGFGWGIAGAAWATVISMITTSVYVMSHFFDKRSVVHLTRKGMKFSRQMVIQIISVGVAPFAMHLVGAVVSTTFNRAFAQYGATEAETISAMAAYAIILGIVQLFIQFMLGVSMGMQPIVGFNLGAGKIDRSIKAYKCALLVNVTSATIGLLIALLKPSIFVDLFNPGPDLARLTYMAFGIVLLCFPLVACQLTSVQFFQGIGHSGKAMFLSLTRQLIYLLPGLIIFPRIYGLMGVWIAMPVADVLSGVTAIGMILFFMPRIRKTYSRVEPNEVPKNSE</sequence>
<evidence type="ECO:0000256" key="8">
    <source>
        <dbReference type="ARBA" id="ARBA00023136"/>
    </source>
</evidence>